<dbReference type="Gene3D" id="1.20.200.10">
    <property type="entry name" value="Fumarase/aspartase (Central domain)"/>
    <property type="match status" value="1"/>
</dbReference>
<dbReference type="PANTHER" id="PTHR43172:SF2">
    <property type="entry name" value="ADENYLOSUCCINATE LYASE C-TERMINAL DOMAIN-CONTAINING PROTEIN"/>
    <property type="match status" value="1"/>
</dbReference>
<protein>
    <submittedName>
        <fullName evidence="3">3-carboxy-cis,cis-muconate cycloisomerase</fullName>
    </submittedName>
</protein>
<dbReference type="NCBIfam" id="NF004631">
    <property type="entry name" value="PRK05975.1"/>
    <property type="match status" value="1"/>
</dbReference>
<dbReference type="InterPro" id="IPR000362">
    <property type="entry name" value="Fumarate_lyase_fam"/>
</dbReference>
<dbReference type="PANTHER" id="PTHR43172">
    <property type="entry name" value="ADENYLOSUCCINATE LYASE"/>
    <property type="match status" value="1"/>
</dbReference>
<dbReference type="STRING" id="1123756.MGEO_15855"/>
<dbReference type="PROSITE" id="PS00163">
    <property type="entry name" value="FUMARATE_LYASES"/>
    <property type="match status" value="1"/>
</dbReference>
<evidence type="ECO:0000313" key="3">
    <source>
        <dbReference type="EMBL" id="OSQ47598.1"/>
    </source>
</evidence>
<dbReference type="Proteomes" id="UP000193926">
    <property type="component" value="Unassembled WGS sequence"/>
</dbReference>
<accession>A0A1X4NHW5</accession>
<dbReference type="RefSeq" id="WP_170102918.1">
    <property type="nucleotide sequence ID" value="NZ_JFKC01000019.1"/>
</dbReference>
<comment type="similarity">
    <text evidence="1">Belongs to the class-II fumarase/aspartase family.</text>
</comment>
<keyword evidence="4" id="KW-1185">Reference proteome</keyword>
<dbReference type="GO" id="GO:0016853">
    <property type="term" value="F:isomerase activity"/>
    <property type="evidence" value="ECO:0007669"/>
    <property type="project" value="UniProtKB-KW"/>
</dbReference>
<comment type="caution">
    <text evidence="3">The sequence shown here is derived from an EMBL/GenBank/DDBJ whole genome shotgun (WGS) entry which is preliminary data.</text>
</comment>
<evidence type="ECO:0000259" key="2">
    <source>
        <dbReference type="Pfam" id="PF00206"/>
    </source>
</evidence>
<dbReference type="AlphaFoldDB" id="A0A1X4NHW5"/>
<keyword evidence="3" id="KW-0413">Isomerase</keyword>
<dbReference type="PRINTS" id="PR00149">
    <property type="entry name" value="FUMRATELYASE"/>
</dbReference>
<dbReference type="Pfam" id="PF00206">
    <property type="entry name" value="Lyase_1"/>
    <property type="match status" value="1"/>
</dbReference>
<dbReference type="InterPro" id="IPR020557">
    <property type="entry name" value="Fumarate_lyase_CS"/>
</dbReference>
<dbReference type="InterPro" id="IPR022761">
    <property type="entry name" value="Fumarate_lyase_N"/>
</dbReference>
<gene>
    <name evidence="3" type="ORF">MGEO_15855</name>
</gene>
<evidence type="ECO:0000256" key="1">
    <source>
        <dbReference type="ARBA" id="ARBA00034772"/>
    </source>
</evidence>
<dbReference type="GO" id="GO:0016829">
    <property type="term" value="F:lyase activity"/>
    <property type="evidence" value="ECO:0007669"/>
    <property type="project" value="UniProtKB-ARBA"/>
</dbReference>
<name>A0A1X4NHW5_9RHOB</name>
<proteinExistence type="inferred from homology"/>
<dbReference type="PRINTS" id="PR00145">
    <property type="entry name" value="ARGSUCLYASE"/>
</dbReference>
<reference evidence="3 4" key="1">
    <citation type="submission" date="2014-03" db="EMBL/GenBank/DDBJ databases">
        <title>The draft genome sequence of Marivita geojedonensis KCTC 23882.</title>
        <authorList>
            <person name="Lai Q."/>
            <person name="Shao Z."/>
        </authorList>
    </citation>
    <scope>NUCLEOTIDE SEQUENCE [LARGE SCALE GENOMIC DNA]</scope>
    <source>
        <strain evidence="3 4">DPG-138</strain>
    </source>
</reference>
<feature type="domain" description="Fumarate lyase N-terminal" evidence="2">
    <location>
        <begin position="21"/>
        <end position="290"/>
    </location>
</feature>
<sequence>MTGVFDHPWLSGLFADDEIAALWSAEAQLSSMLAFEAAWSRHGHLAGLWSEAEGAAAASAIRDLTLKPDALREGTAQDGVCVPALVRLLKQSTGLNAIHKGATSQDVIDTATVVSLVQSLDVLGQRVHVLETGLSDLKSRFGGATMMGRTRMQAAMPIAAADRIETWRLPLLAHHDRLSQVQPRVALVQIGGAAGDRAALGEGADALCAAVADDLGLEPTPRSWHAMRDGMAEAASVLSLITGTLGKMGQDICLMAQQGIDEIALAGGGGSSAMPHKQNPVLAELLVTLARFNAMQVSGMHHAMVHEQERSGAAWTLEWMLLPQMAQATGRALNVATLLVAQIERMGAADRLS</sequence>
<dbReference type="SUPFAM" id="SSF48557">
    <property type="entry name" value="L-aspartase-like"/>
    <property type="match status" value="1"/>
</dbReference>
<organism evidence="3 4">
    <name type="scientific">Marivita geojedonensis</name>
    <dbReference type="NCBI Taxonomy" id="1123756"/>
    <lineage>
        <taxon>Bacteria</taxon>
        <taxon>Pseudomonadati</taxon>
        <taxon>Pseudomonadota</taxon>
        <taxon>Alphaproteobacteria</taxon>
        <taxon>Rhodobacterales</taxon>
        <taxon>Roseobacteraceae</taxon>
        <taxon>Marivita</taxon>
    </lineage>
</organism>
<dbReference type="EMBL" id="JFKC01000019">
    <property type="protein sequence ID" value="OSQ47598.1"/>
    <property type="molecule type" value="Genomic_DNA"/>
</dbReference>
<evidence type="ECO:0000313" key="4">
    <source>
        <dbReference type="Proteomes" id="UP000193926"/>
    </source>
</evidence>
<dbReference type="InterPro" id="IPR008948">
    <property type="entry name" value="L-Aspartase-like"/>
</dbReference>